<gene>
    <name evidence="2" type="ORF">FRX31_017985</name>
</gene>
<dbReference type="Pfam" id="PF14111">
    <property type="entry name" value="DUF4283"/>
    <property type="match status" value="1"/>
</dbReference>
<evidence type="ECO:0000259" key="1">
    <source>
        <dbReference type="Pfam" id="PF14111"/>
    </source>
</evidence>
<evidence type="ECO:0000313" key="2">
    <source>
        <dbReference type="EMBL" id="KAF5192427.1"/>
    </source>
</evidence>
<feature type="domain" description="DUF4283" evidence="1">
    <location>
        <begin position="3"/>
        <end position="74"/>
    </location>
</feature>
<accession>A0A7J6W680</accession>
<organism evidence="2 3">
    <name type="scientific">Thalictrum thalictroides</name>
    <name type="common">Rue-anemone</name>
    <name type="synonym">Anemone thalictroides</name>
    <dbReference type="NCBI Taxonomy" id="46969"/>
    <lineage>
        <taxon>Eukaryota</taxon>
        <taxon>Viridiplantae</taxon>
        <taxon>Streptophyta</taxon>
        <taxon>Embryophyta</taxon>
        <taxon>Tracheophyta</taxon>
        <taxon>Spermatophyta</taxon>
        <taxon>Magnoliopsida</taxon>
        <taxon>Ranunculales</taxon>
        <taxon>Ranunculaceae</taxon>
        <taxon>Thalictroideae</taxon>
        <taxon>Thalictrum</taxon>
    </lineage>
</organism>
<dbReference type="AlphaFoldDB" id="A0A7J6W680"/>
<dbReference type="Proteomes" id="UP000554482">
    <property type="component" value="Unassembled WGS sequence"/>
</dbReference>
<proteinExistence type="predicted"/>
<keyword evidence="3" id="KW-1185">Reference proteome</keyword>
<dbReference type="OrthoDB" id="1931768at2759"/>
<sequence>MGAKEWEHMIVGYFVDKKLPYSLVKSIVEKRWKLEGQVEILLDGDLFYFNFNKPEDRDYVLDEGSFHMLGKLFII</sequence>
<name>A0A7J6W680_THATH</name>
<dbReference type="InterPro" id="IPR025558">
    <property type="entry name" value="DUF4283"/>
</dbReference>
<evidence type="ECO:0000313" key="3">
    <source>
        <dbReference type="Proteomes" id="UP000554482"/>
    </source>
</evidence>
<dbReference type="EMBL" id="JABWDY010021353">
    <property type="protein sequence ID" value="KAF5192427.1"/>
    <property type="molecule type" value="Genomic_DNA"/>
</dbReference>
<protein>
    <recommendedName>
        <fullName evidence="1">DUF4283 domain-containing protein</fullName>
    </recommendedName>
</protein>
<comment type="caution">
    <text evidence="2">The sequence shown here is derived from an EMBL/GenBank/DDBJ whole genome shotgun (WGS) entry which is preliminary data.</text>
</comment>
<reference evidence="2 3" key="1">
    <citation type="submission" date="2020-06" db="EMBL/GenBank/DDBJ databases">
        <title>Transcriptomic and genomic resources for Thalictrum thalictroides and T. hernandezii: Facilitating candidate gene discovery in an emerging model plant lineage.</title>
        <authorList>
            <person name="Arias T."/>
            <person name="Riano-Pachon D.M."/>
            <person name="Di Stilio V.S."/>
        </authorList>
    </citation>
    <scope>NUCLEOTIDE SEQUENCE [LARGE SCALE GENOMIC DNA]</scope>
    <source>
        <strain evidence="3">cv. WT478/WT964</strain>
        <tissue evidence="2">Leaves</tissue>
    </source>
</reference>